<evidence type="ECO:0000256" key="1">
    <source>
        <dbReference type="ARBA" id="ARBA00004123"/>
    </source>
</evidence>
<dbReference type="GO" id="GO:0005669">
    <property type="term" value="C:transcription factor TFIID complex"/>
    <property type="evidence" value="ECO:0007669"/>
    <property type="project" value="InterPro"/>
</dbReference>
<evidence type="ECO:0000313" key="9">
    <source>
        <dbReference type="Proteomes" id="UP000324585"/>
    </source>
</evidence>
<dbReference type="GO" id="GO:0003677">
    <property type="term" value="F:DNA binding"/>
    <property type="evidence" value="ECO:0007669"/>
    <property type="project" value="TreeGrafter"/>
</dbReference>
<evidence type="ECO:0000313" key="8">
    <source>
        <dbReference type="EMBL" id="KAA8494133.1"/>
    </source>
</evidence>
<dbReference type="PANTHER" id="PTHR15138">
    <property type="entry name" value="TRANSCRIPTION INITIATION FACTOR TFIID SUBUNIT 4"/>
    <property type="match status" value="1"/>
</dbReference>
<feature type="compositionally biased region" description="Polar residues" evidence="6">
    <location>
        <begin position="901"/>
        <end position="914"/>
    </location>
</feature>
<dbReference type="InterPro" id="IPR007900">
    <property type="entry name" value="TAF4_C"/>
</dbReference>
<dbReference type="GO" id="GO:0006367">
    <property type="term" value="P:transcription initiation at RNA polymerase II promoter"/>
    <property type="evidence" value="ECO:0007669"/>
    <property type="project" value="TreeGrafter"/>
</dbReference>
<keyword evidence="5" id="KW-0539">Nucleus</keyword>
<reference evidence="9" key="1">
    <citation type="journal article" date="2019" name="Nat. Commun.">
        <title>Expansion of phycobilisome linker gene families in mesophilic red algae.</title>
        <authorList>
            <person name="Lee J."/>
            <person name="Kim D."/>
            <person name="Bhattacharya D."/>
            <person name="Yoon H.S."/>
        </authorList>
    </citation>
    <scope>NUCLEOTIDE SEQUENCE [LARGE SCALE GENOMIC DNA]</scope>
    <source>
        <strain evidence="9">CCMP 1328</strain>
    </source>
</reference>
<feature type="compositionally biased region" description="Polar residues" evidence="6">
    <location>
        <begin position="365"/>
        <end position="376"/>
    </location>
</feature>
<dbReference type="Proteomes" id="UP000324585">
    <property type="component" value="Unassembled WGS sequence"/>
</dbReference>
<evidence type="ECO:0000256" key="2">
    <source>
        <dbReference type="ARBA" id="ARBA00006178"/>
    </source>
</evidence>
<feature type="region of interest" description="Disordered" evidence="6">
    <location>
        <begin position="1"/>
        <end position="116"/>
    </location>
</feature>
<evidence type="ECO:0000256" key="5">
    <source>
        <dbReference type="ARBA" id="ARBA00023242"/>
    </source>
</evidence>
<evidence type="ECO:0000256" key="3">
    <source>
        <dbReference type="ARBA" id="ARBA00023015"/>
    </source>
</evidence>
<keyword evidence="9" id="KW-1185">Reference proteome</keyword>
<dbReference type="GO" id="GO:0016251">
    <property type="term" value="F:RNA polymerase II general transcription initiation factor activity"/>
    <property type="evidence" value="ECO:0007669"/>
    <property type="project" value="TreeGrafter"/>
</dbReference>
<evidence type="ECO:0000259" key="7">
    <source>
        <dbReference type="Pfam" id="PF05236"/>
    </source>
</evidence>
<dbReference type="PANTHER" id="PTHR15138:SF14">
    <property type="entry name" value="TRANSCRIPTION INITIATION FACTOR TFIID SUBUNIT 4"/>
    <property type="match status" value="1"/>
</dbReference>
<accession>A0A5J4YTN7</accession>
<feature type="region of interest" description="Disordered" evidence="6">
    <location>
        <begin position="793"/>
        <end position="914"/>
    </location>
</feature>
<feature type="compositionally biased region" description="Low complexity" evidence="6">
    <location>
        <begin position="486"/>
        <end position="495"/>
    </location>
</feature>
<comment type="subcellular location">
    <subcellularLocation>
        <location evidence="1">Nucleus</location>
    </subcellularLocation>
</comment>
<evidence type="ECO:0000256" key="6">
    <source>
        <dbReference type="SAM" id="MobiDB-lite"/>
    </source>
</evidence>
<feature type="compositionally biased region" description="Low complexity" evidence="6">
    <location>
        <begin position="856"/>
        <end position="883"/>
    </location>
</feature>
<feature type="compositionally biased region" description="Polar residues" evidence="6">
    <location>
        <begin position="104"/>
        <end position="113"/>
    </location>
</feature>
<feature type="compositionally biased region" description="Low complexity" evidence="6">
    <location>
        <begin position="29"/>
        <end position="68"/>
    </location>
</feature>
<comment type="caution">
    <text evidence="8">The sequence shown here is derived from an EMBL/GenBank/DDBJ whole genome shotgun (WGS) entry which is preliminary data.</text>
</comment>
<dbReference type="Pfam" id="PF05236">
    <property type="entry name" value="TAF4"/>
    <property type="match status" value="1"/>
</dbReference>
<dbReference type="OMA" id="MESEQNT"/>
<evidence type="ECO:0000256" key="4">
    <source>
        <dbReference type="ARBA" id="ARBA00023163"/>
    </source>
</evidence>
<feature type="compositionally biased region" description="Polar residues" evidence="6">
    <location>
        <begin position="473"/>
        <end position="485"/>
    </location>
</feature>
<feature type="domain" description="Transcription initiation factor TFIID component TAF4 C-terminal" evidence="7">
    <location>
        <begin position="658"/>
        <end position="988"/>
    </location>
</feature>
<comment type="similarity">
    <text evidence="2">Belongs to the TAF4 family.</text>
</comment>
<keyword evidence="3" id="KW-0805">Transcription regulation</keyword>
<keyword evidence="4" id="KW-0804">Transcription</keyword>
<sequence length="1002" mass="106132">MSTNNSQGNGTNRQATTNRIDAHRDELKGLLTPTASGGSGSSPPSQLAQRSQQQQQQQQQQARARVAPTPSPPHVTSAYPPEVIAQMRARQQAAGVSGVAGTRPSPQNPQQNHAAAVAAAATRASAVQAIPKAKQNRDELAALLESPPASYVRAPSRPAVPPQRSGAHQPTSGPAQFPGGARTAPQVQSQPVRTSDSNVDELKALLGPSVPSAGAALPALPVQPQRQVAPQQAQQHRMNVPAQVSINARPPGASGVAPGAAARPNVVSTANIEQMHVTMFCKFATYIMKRDLRSRDPTEAAQLEAEFMTELKRWYKEWSEQRLTQKQLFEKIFQLVRVIQPDHHPQSFQETFRNWYREVRRRNQAAASTLPGSSGVQPGPAHPPSGAPVGASRPADPSVGPPLSNPHQKRAIQPQRYAPEGGVRPSSVPVRPGTQVQQAAVTQGGFGSPPQMRTQGAQDGADDEPLTRKKVQANVNGDTMLNNTNAAKASTGKKTVVVKKASKSGAGKTITPKKEPDAVGAVKGEPTEADQGTAVGGKRPGCSAEAQQQQPAPKRGKSGGIVTKKGGGKPQSAPSGAFGAAKSSAEDDGDDIHAGSAAEKNAISPGLAGEPDGSMPGQPHLPSGTSGMVKLHSTGASAAPVAQKKAERKARTEDEELDVMYAAGIDVENEDEDVFVDEDEHTQGELEPEDVGKLVNSGSVEKIMERVVRRTRGVRQVRRECVEILSLAVRERLQSLLERLNQISNARQEVSRKLWGAKATTYAVKDVRGELDKLRKEEVRQLDVLMEGRKRRQQELEAAENGGVIPEDRTPRPDDNAKRAENKAVIEKKRQDESLKQTNATLTNILGGLKKRRKSAPSAGAPPSLAAGGSSSLGAGSVAPAAGSVGGDGNDGKPPRLFSDAGSTGAMSDDSATASVHNKITDGEASVGSRDAAQPPLLPVRATVPAGLGGPLPLRQTQPQLQMQRDPISIRDCIFLMERDRHMNKSARLMLMMCKLGRSPAP</sequence>
<proteinExistence type="inferred from homology"/>
<dbReference type="InterPro" id="IPR045144">
    <property type="entry name" value="TAF4"/>
</dbReference>
<feature type="region of interest" description="Disordered" evidence="6">
    <location>
        <begin position="364"/>
        <end position="655"/>
    </location>
</feature>
<gene>
    <name evidence="8" type="ORF">FVE85_4108</name>
</gene>
<feature type="compositionally biased region" description="Polar residues" evidence="6">
    <location>
        <begin position="1"/>
        <end position="19"/>
    </location>
</feature>
<feature type="region of interest" description="Disordered" evidence="6">
    <location>
        <begin position="147"/>
        <end position="197"/>
    </location>
</feature>
<protein>
    <recommendedName>
        <fullName evidence="7">Transcription initiation factor TFIID component TAF4 C-terminal domain-containing protein</fullName>
    </recommendedName>
</protein>
<dbReference type="EMBL" id="VRMN01000005">
    <property type="protein sequence ID" value="KAA8494133.1"/>
    <property type="molecule type" value="Genomic_DNA"/>
</dbReference>
<feature type="compositionally biased region" description="Polar residues" evidence="6">
    <location>
        <begin position="185"/>
        <end position="197"/>
    </location>
</feature>
<organism evidence="8 9">
    <name type="scientific">Porphyridium purpureum</name>
    <name type="common">Red alga</name>
    <name type="synonym">Porphyridium cruentum</name>
    <dbReference type="NCBI Taxonomy" id="35688"/>
    <lineage>
        <taxon>Eukaryota</taxon>
        <taxon>Rhodophyta</taxon>
        <taxon>Bangiophyceae</taxon>
        <taxon>Porphyridiales</taxon>
        <taxon>Porphyridiaceae</taxon>
        <taxon>Porphyridium</taxon>
    </lineage>
</organism>
<dbReference type="AlphaFoldDB" id="A0A5J4YTN7"/>
<name>A0A5J4YTN7_PORPP</name>
<feature type="compositionally biased region" description="Basic and acidic residues" evidence="6">
    <location>
        <begin position="806"/>
        <end position="835"/>
    </location>
</feature>